<comment type="caution">
    <text evidence="2">The sequence shown here is derived from an EMBL/GenBank/DDBJ whole genome shotgun (WGS) entry which is preliminary data.</text>
</comment>
<evidence type="ECO:0000313" key="3">
    <source>
        <dbReference type="Proteomes" id="UP000324575"/>
    </source>
</evidence>
<proteinExistence type="predicted"/>
<dbReference type="Proteomes" id="UP000324575">
    <property type="component" value="Unassembled WGS sequence"/>
</dbReference>
<reference evidence="2 3" key="1">
    <citation type="submission" date="2019-03" db="EMBL/GenBank/DDBJ databases">
        <title>Single cell metagenomics reveals metabolic interactions within the superorganism composed of flagellate Streblomastix strix and complex community of Bacteroidetes bacteria on its surface.</title>
        <authorList>
            <person name="Treitli S.C."/>
            <person name="Kolisko M."/>
            <person name="Husnik F."/>
            <person name="Keeling P."/>
            <person name="Hampl V."/>
        </authorList>
    </citation>
    <scope>NUCLEOTIDE SEQUENCE [LARGE SCALE GENOMIC DNA]</scope>
    <source>
        <strain evidence="2">St1</strain>
    </source>
</reference>
<dbReference type="InterPro" id="IPR018966">
    <property type="entry name" value="VTC_domain"/>
</dbReference>
<dbReference type="CDD" id="cd07750">
    <property type="entry name" value="PolyPPase_VTC_like"/>
    <property type="match status" value="1"/>
</dbReference>
<name>A0A5M8P5M9_9BACT</name>
<evidence type="ECO:0000313" key="2">
    <source>
        <dbReference type="EMBL" id="KAA6303612.1"/>
    </source>
</evidence>
<organism evidence="2 3">
    <name type="scientific">Candidatus Ordinivivax streblomastigis</name>
    <dbReference type="NCBI Taxonomy" id="2540710"/>
    <lineage>
        <taxon>Bacteria</taxon>
        <taxon>Pseudomonadati</taxon>
        <taxon>Bacteroidota</taxon>
        <taxon>Bacteroidia</taxon>
        <taxon>Bacteroidales</taxon>
        <taxon>Candidatus Ordinivivax</taxon>
    </lineage>
</organism>
<gene>
    <name evidence="2" type="ORF">EZS26_000163</name>
</gene>
<dbReference type="InterPro" id="IPR042267">
    <property type="entry name" value="VTC_sf"/>
</dbReference>
<sequence>MNTPINDILEKMPWITLDEMENIHLMDRVDSKFVAPLSLLPQLLEEMLPYFKVQITNGKRIAPYCTQYLDTPELDMFVMHQNGKLNRQKIRIRSYIDSHISFLEIKNKNNKGRTKKIRVPIDQSHVQTVNELENDKLFLENNSLFDTEKLEPVLENNFNRITLVNNRETERITIDMDLSFLNYKTGKTKLMDKLVILELKQDGWQRSDLRDILNKLRIKPQSFSKYCMGTVLTNPNLKYNRFKRKWTLINKITQ</sequence>
<dbReference type="Pfam" id="PF09359">
    <property type="entry name" value="VTC"/>
    <property type="match status" value="1"/>
</dbReference>
<protein>
    <recommendedName>
        <fullName evidence="1">VTC domain-containing protein</fullName>
    </recommendedName>
</protein>
<dbReference type="Gene3D" id="3.20.100.30">
    <property type="entry name" value="VTC, catalytic tunnel domain"/>
    <property type="match status" value="1"/>
</dbReference>
<dbReference type="AlphaFoldDB" id="A0A5M8P5M9"/>
<dbReference type="GO" id="GO:0006799">
    <property type="term" value="P:polyphosphate biosynthetic process"/>
    <property type="evidence" value="ECO:0007669"/>
    <property type="project" value="UniProtKB-ARBA"/>
</dbReference>
<feature type="domain" description="VTC" evidence="1">
    <location>
        <begin position="28"/>
        <end position="230"/>
    </location>
</feature>
<dbReference type="EMBL" id="SNRX01000001">
    <property type="protein sequence ID" value="KAA6303612.1"/>
    <property type="molecule type" value="Genomic_DNA"/>
</dbReference>
<evidence type="ECO:0000259" key="1">
    <source>
        <dbReference type="Pfam" id="PF09359"/>
    </source>
</evidence>
<accession>A0A5M8P5M9</accession>